<dbReference type="InParanoid" id="E3J8W2"/>
<dbReference type="Pfam" id="PF03129">
    <property type="entry name" value="HGTP_anticodon"/>
    <property type="match status" value="1"/>
</dbReference>
<dbReference type="InterPro" id="IPR002314">
    <property type="entry name" value="aa-tRNA-synt_IIb"/>
</dbReference>
<comment type="function">
    <text evidence="8">Catalyzes the attachment of proline to tRNA(Pro) in a two-step reaction: proline is first activated by ATP to form Pro-AMP and then transferred to the acceptor end of tRNA(Pro). As ProRS can inadvertently accommodate and process non-cognate amino acids such as alanine and cysteine, to avoid such errors it has two additional distinct editing activities against alanine. One activity is designated as 'pretransfer' editing and involves the tRNA(Pro)-independent hydrolysis of activated Ala-AMP. The other activity is designated 'posttransfer' editing and involves deacylation of mischarged Ala-tRNA(Pro). The misacylated Cys-tRNA(Pro) is not edited by ProRS.</text>
</comment>
<keyword evidence="3 8" id="KW-0547">Nucleotide-binding</keyword>
<dbReference type="NCBIfam" id="TIGR00409">
    <property type="entry name" value="proS_fam_II"/>
    <property type="match status" value="1"/>
</dbReference>
<dbReference type="InterPro" id="IPR006195">
    <property type="entry name" value="aa-tRNA-synth_II"/>
</dbReference>
<evidence type="ECO:0000313" key="11">
    <source>
        <dbReference type="Proteomes" id="UP000002484"/>
    </source>
</evidence>
<evidence type="ECO:0000313" key="10">
    <source>
        <dbReference type="EMBL" id="ADP79695.1"/>
    </source>
</evidence>
<proteinExistence type="inferred from homology"/>
<gene>
    <name evidence="8" type="primary">proS</name>
    <name evidence="10" type="ordered locus">FraEuI1c_1637</name>
</gene>
<evidence type="ECO:0000256" key="7">
    <source>
        <dbReference type="ARBA" id="ARBA00047671"/>
    </source>
</evidence>
<keyword evidence="2 8" id="KW-0436">Ligase</keyword>
<dbReference type="SUPFAM" id="SSF55681">
    <property type="entry name" value="Class II aaRS and biotin synthetases"/>
    <property type="match status" value="1"/>
</dbReference>
<dbReference type="EC" id="6.1.1.15" evidence="8"/>
<dbReference type="PANTHER" id="PTHR42753:SF2">
    <property type="entry name" value="PROLINE--TRNA LIGASE"/>
    <property type="match status" value="1"/>
</dbReference>
<keyword evidence="4 8" id="KW-0067">ATP-binding</keyword>
<dbReference type="HOGENOM" id="CLU_016739_0_0_11"/>
<dbReference type="Gene3D" id="3.40.50.800">
    <property type="entry name" value="Anticodon-binding domain"/>
    <property type="match status" value="1"/>
</dbReference>
<dbReference type="GO" id="GO:0006433">
    <property type="term" value="P:prolyl-tRNA aminoacylation"/>
    <property type="evidence" value="ECO:0007669"/>
    <property type="project" value="UniProtKB-UniRule"/>
</dbReference>
<dbReference type="Pfam" id="PF04073">
    <property type="entry name" value="tRNA_edit"/>
    <property type="match status" value="1"/>
</dbReference>
<evidence type="ECO:0000256" key="2">
    <source>
        <dbReference type="ARBA" id="ARBA00022598"/>
    </source>
</evidence>
<dbReference type="PROSITE" id="PS50862">
    <property type="entry name" value="AA_TRNA_LIGASE_II"/>
    <property type="match status" value="1"/>
</dbReference>
<dbReference type="KEGG" id="fri:FraEuI1c_1637"/>
<dbReference type="HAMAP" id="MF_01569">
    <property type="entry name" value="Pro_tRNA_synth_type1"/>
    <property type="match status" value="1"/>
</dbReference>
<dbReference type="Pfam" id="PF00587">
    <property type="entry name" value="tRNA-synt_2b"/>
    <property type="match status" value="1"/>
</dbReference>
<evidence type="ECO:0000256" key="5">
    <source>
        <dbReference type="ARBA" id="ARBA00022917"/>
    </source>
</evidence>
<dbReference type="InterPro" id="IPR045864">
    <property type="entry name" value="aa-tRNA-synth_II/BPL/LPL"/>
</dbReference>
<accession>E3J8W2</accession>
<dbReference type="InterPro" id="IPR050062">
    <property type="entry name" value="Pro-tRNA_synthetase"/>
</dbReference>
<evidence type="ECO:0000259" key="9">
    <source>
        <dbReference type="PROSITE" id="PS50862"/>
    </source>
</evidence>
<dbReference type="NCBIfam" id="NF006625">
    <property type="entry name" value="PRK09194.1"/>
    <property type="match status" value="1"/>
</dbReference>
<comment type="similarity">
    <text evidence="8">Belongs to the class-II aminoacyl-tRNA synthetase family. ProS type 1 subfamily.</text>
</comment>
<dbReference type="InterPro" id="IPR036754">
    <property type="entry name" value="YbaK/aa-tRNA-synt-asso_dom_sf"/>
</dbReference>
<dbReference type="EMBL" id="CP002299">
    <property type="protein sequence ID" value="ADP79695.1"/>
    <property type="molecule type" value="Genomic_DNA"/>
</dbReference>
<evidence type="ECO:0000256" key="6">
    <source>
        <dbReference type="ARBA" id="ARBA00023146"/>
    </source>
</evidence>
<keyword evidence="6 8" id="KW-0030">Aminoacyl-tRNA synthetase</keyword>
<dbReference type="STRING" id="298654.FraEuI1c_1637"/>
<dbReference type="FunCoup" id="E3J8W2">
    <property type="interactions" value="268"/>
</dbReference>
<comment type="subunit">
    <text evidence="8">Homodimer.</text>
</comment>
<sequence length="580" mass="63164">MPAQASLSRVDLLSRTFIRTLREDPADAETANHRLLVRGGYVRKAASGIYSYLPLGLRVLRRIEAVVRQEMAAAGCQELLMPALMPRELWDRSGRWADYGDLMFRVVDRKGTEFCLGPTHEELITSLVANELGGHRDLPLRVFQIQTKYRDELRPRSGLVRSRDFVMKDAYTFHADEDSLRETYREMYAAYERVFTRCGLRFRAVEAQAGEMGGGRNQEFMAPTEIGEDLVAFAPNGTYAANLETASAAVPVPVEPGTQSLTRVHTPGAQTVDDVAAFLGTPPGQVLKCLLYKVPAAQRGEVVAVLCPGDREINELKLARVLGATPALLDVADFEAHPSLVRGYVGPHGLASRVSRIVADHYVAAGRDWTIGANEPGYHLTGANLGRDFEADLFADVVNVRAGDASPDDSGPLTLERAVEIGHIFQLGTRYSVPLGATFLDAAGVERPALMGCYGIGISRLMSVVIEQHHDEHGIRWPAELAPYDVQVIPLGRRVDEDLVRSVADMLAGVGLEVLVDDRSGASAGVKFADADLIGAPFQVVLGRRAAEGIAELRTRDRSTVTEVALTELTNVIDGIRTAS</sequence>
<comment type="catalytic activity">
    <reaction evidence="7 8">
        <text>tRNA(Pro) + L-proline + ATP = L-prolyl-tRNA(Pro) + AMP + diphosphate</text>
        <dbReference type="Rhea" id="RHEA:14305"/>
        <dbReference type="Rhea" id="RHEA-COMP:9700"/>
        <dbReference type="Rhea" id="RHEA-COMP:9702"/>
        <dbReference type="ChEBI" id="CHEBI:30616"/>
        <dbReference type="ChEBI" id="CHEBI:33019"/>
        <dbReference type="ChEBI" id="CHEBI:60039"/>
        <dbReference type="ChEBI" id="CHEBI:78442"/>
        <dbReference type="ChEBI" id="CHEBI:78532"/>
        <dbReference type="ChEBI" id="CHEBI:456215"/>
        <dbReference type="EC" id="6.1.1.15"/>
    </reaction>
</comment>
<keyword evidence="5 8" id="KW-0648">Protein biosynthesis</keyword>
<dbReference type="Proteomes" id="UP000002484">
    <property type="component" value="Chromosome"/>
</dbReference>
<keyword evidence="11" id="KW-1185">Reference proteome</keyword>
<evidence type="ECO:0000256" key="1">
    <source>
        <dbReference type="ARBA" id="ARBA00022490"/>
    </source>
</evidence>
<organism evidence="10 11">
    <name type="scientific">Pseudofrankia inefficax (strain DSM 45817 / CECT 9037 / DDB 130130 / EuI1c)</name>
    <name type="common">Frankia inefficax</name>
    <dbReference type="NCBI Taxonomy" id="298654"/>
    <lineage>
        <taxon>Bacteria</taxon>
        <taxon>Bacillati</taxon>
        <taxon>Actinomycetota</taxon>
        <taxon>Actinomycetes</taxon>
        <taxon>Frankiales</taxon>
        <taxon>Frankiaceae</taxon>
        <taxon>Pseudofrankia</taxon>
    </lineage>
</organism>
<dbReference type="InterPro" id="IPR023717">
    <property type="entry name" value="Pro-tRNA-Synthase_IIa_type1"/>
</dbReference>
<dbReference type="InterPro" id="IPR036621">
    <property type="entry name" value="Anticodon-bd_dom_sf"/>
</dbReference>
<dbReference type="SUPFAM" id="SSF52954">
    <property type="entry name" value="Class II aaRS ABD-related"/>
    <property type="match status" value="1"/>
</dbReference>
<dbReference type="InterPro" id="IPR004500">
    <property type="entry name" value="Pro-tRNA-synth_IIa_bac-type"/>
</dbReference>
<dbReference type="GO" id="GO:0002161">
    <property type="term" value="F:aminoacyl-tRNA deacylase activity"/>
    <property type="evidence" value="ECO:0007669"/>
    <property type="project" value="InterPro"/>
</dbReference>
<dbReference type="InterPro" id="IPR033730">
    <property type="entry name" value="ProRS_core_prok"/>
</dbReference>
<keyword evidence="1 8" id="KW-0963">Cytoplasm</keyword>
<dbReference type="GO" id="GO:0005829">
    <property type="term" value="C:cytosol"/>
    <property type="evidence" value="ECO:0007669"/>
    <property type="project" value="TreeGrafter"/>
</dbReference>
<dbReference type="InterPro" id="IPR007214">
    <property type="entry name" value="YbaK/aa-tRNA-synth-assoc-dom"/>
</dbReference>
<dbReference type="AlphaFoldDB" id="E3J8W2"/>
<dbReference type="eggNOG" id="COG0442">
    <property type="taxonomic scope" value="Bacteria"/>
</dbReference>
<evidence type="ECO:0000256" key="4">
    <source>
        <dbReference type="ARBA" id="ARBA00022840"/>
    </source>
</evidence>
<dbReference type="PANTHER" id="PTHR42753">
    <property type="entry name" value="MITOCHONDRIAL RIBOSOME PROTEIN L39/PROLYL-TRNA LIGASE FAMILY MEMBER"/>
    <property type="match status" value="1"/>
</dbReference>
<dbReference type="PRINTS" id="PR01046">
    <property type="entry name" value="TRNASYNTHPRO"/>
</dbReference>
<dbReference type="InterPro" id="IPR004154">
    <property type="entry name" value="Anticodon-bd"/>
</dbReference>
<reference evidence="10 11" key="1">
    <citation type="submission" date="2010-10" db="EMBL/GenBank/DDBJ databases">
        <title>Complete sequence of Frankia sp. EuI1c.</title>
        <authorList>
            <consortium name="US DOE Joint Genome Institute"/>
            <person name="Lucas S."/>
            <person name="Copeland A."/>
            <person name="Lapidus A."/>
            <person name="Cheng J.-F."/>
            <person name="Bruce D."/>
            <person name="Goodwin L."/>
            <person name="Pitluck S."/>
            <person name="Chertkov O."/>
            <person name="Detter J.C."/>
            <person name="Han C."/>
            <person name="Tapia R."/>
            <person name="Land M."/>
            <person name="Hauser L."/>
            <person name="Jeffries C."/>
            <person name="Kyrpides N."/>
            <person name="Ivanova N."/>
            <person name="Mikhailova N."/>
            <person name="Beauchemin N."/>
            <person name="Sen A."/>
            <person name="Sur S.A."/>
            <person name="Gtari M."/>
            <person name="Wall L."/>
            <person name="Tisa L."/>
            <person name="Woyke T."/>
        </authorList>
    </citation>
    <scope>NUCLEOTIDE SEQUENCE [LARGE SCALE GENOMIC DNA]</scope>
    <source>
        <strain evidence="11">DSM 45817 / CECT 9037 / EuI1c</strain>
    </source>
</reference>
<dbReference type="RefSeq" id="WP_013422814.1">
    <property type="nucleotide sequence ID" value="NC_014666.1"/>
</dbReference>
<evidence type="ECO:0000256" key="3">
    <source>
        <dbReference type="ARBA" id="ARBA00022741"/>
    </source>
</evidence>
<name>E3J8W2_PSEI1</name>
<dbReference type="CDD" id="cd00779">
    <property type="entry name" value="ProRS_core_prok"/>
    <property type="match status" value="1"/>
</dbReference>
<comment type="subcellular location">
    <subcellularLocation>
        <location evidence="8">Cytoplasm</location>
    </subcellularLocation>
</comment>
<evidence type="ECO:0000256" key="8">
    <source>
        <dbReference type="HAMAP-Rule" id="MF_01569"/>
    </source>
</evidence>
<dbReference type="GO" id="GO:0005524">
    <property type="term" value="F:ATP binding"/>
    <property type="evidence" value="ECO:0007669"/>
    <property type="project" value="UniProtKB-UniRule"/>
</dbReference>
<dbReference type="CDD" id="cd04334">
    <property type="entry name" value="ProRS-INS"/>
    <property type="match status" value="1"/>
</dbReference>
<dbReference type="GO" id="GO:0004827">
    <property type="term" value="F:proline-tRNA ligase activity"/>
    <property type="evidence" value="ECO:0007669"/>
    <property type="project" value="UniProtKB-UniRule"/>
</dbReference>
<dbReference type="InterPro" id="IPR002316">
    <property type="entry name" value="Pro-tRNA-ligase_IIa"/>
</dbReference>
<dbReference type="SUPFAM" id="SSF55826">
    <property type="entry name" value="YbaK/ProRS associated domain"/>
    <property type="match status" value="1"/>
</dbReference>
<dbReference type="Gene3D" id="3.30.930.10">
    <property type="entry name" value="Bira Bifunctional Protein, Domain 2"/>
    <property type="match status" value="2"/>
</dbReference>
<protein>
    <recommendedName>
        <fullName evidence="8">Proline--tRNA ligase</fullName>
        <ecNumber evidence="8">6.1.1.15</ecNumber>
    </recommendedName>
    <alternativeName>
        <fullName evidence="8">Prolyl-tRNA synthetase</fullName>
        <shortName evidence="8">ProRS</shortName>
    </alternativeName>
</protein>
<feature type="domain" description="Aminoacyl-transfer RNA synthetases class-II family profile" evidence="9">
    <location>
        <begin position="43"/>
        <end position="478"/>
    </location>
</feature>
<dbReference type="Gene3D" id="3.90.960.10">
    <property type="entry name" value="YbaK/aminoacyl-tRNA synthetase-associated domain"/>
    <property type="match status" value="1"/>
</dbReference>
<comment type="domain">
    <text evidence="8">Consists of three domains: the N-terminal catalytic domain, the editing domain and the C-terminal anticodon-binding domain.</text>
</comment>